<evidence type="ECO:0000256" key="4">
    <source>
        <dbReference type="ARBA" id="ARBA00022490"/>
    </source>
</evidence>
<dbReference type="SUPFAM" id="SSF56672">
    <property type="entry name" value="DNA/RNA polymerases"/>
    <property type="match status" value="1"/>
</dbReference>
<evidence type="ECO:0000256" key="6">
    <source>
        <dbReference type="ARBA" id="ARBA00022695"/>
    </source>
</evidence>
<keyword evidence="7" id="KW-0540">Nuclease</keyword>
<keyword evidence="10" id="KW-0694">RNA-binding</keyword>
<evidence type="ECO:0000256" key="3">
    <source>
        <dbReference type="ARBA" id="ARBA00004496"/>
    </source>
</evidence>
<dbReference type="Pfam" id="PF17921">
    <property type="entry name" value="Integrase_H2C2"/>
    <property type="match status" value="1"/>
</dbReference>
<evidence type="ECO:0000313" key="17">
    <source>
        <dbReference type="Proteomes" id="UP001165120"/>
    </source>
</evidence>
<gene>
    <name evidence="16" type="ORF">Cboi02_000409500</name>
</gene>
<protein>
    <submittedName>
        <fullName evidence="16">Unnamed protein product</fullName>
    </submittedName>
</protein>
<evidence type="ECO:0000256" key="14">
    <source>
        <dbReference type="ARBA" id="ARBA00025615"/>
    </source>
</evidence>
<sequence length="381" mass="44520">MRLNPTQMKYPIREKEFLAVIMGLKKYRSYLIDRPFKIRTDHHSLTYIKQQDLRMNDRVSRWIDQLTPFDFEIDYIKGEANSAADALSRPNEDMKQSIEEIPPMLELMHMYVTEADYLDLSETYIAPPESNLTLVNFHPSEELKKKITESYKDCTDFQDYFDILKNNKEVPKTMRKSITYYRYVEGILYFNNDDTDYQRVCVPGNTTLREAIIKQTHDTLTGGHRGRVTTLSTIRKNFYWPNMDKDVSEYIKRCQICQRTKQQTTPTAGLFLPLPLPKGRWTDITMDFVGPFPPTARGHDTILVVVDRATKRAHFIPTKKQLSSEETAQLYLDNVFKHHGIPNNIVSDRDTRFTAAFWQTLHGRFGTSLFFSTTNHPQTDG</sequence>
<comment type="function">
    <text evidence="14">Integrase (IN) targets the VLP to the nucleus, where a subparticle preintegration complex (PIC) containing at least integrase and the newly synthesized dsDNA copy of the retrotransposon must transit the nuclear membrane. Once in the nucleus, integrase performs the integration of the dsDNA into the host genome.</text>
</comment>
<keyword evidence="11" id="KW-0695">RNA-directed DNA polymerase</keyword>
<dbReference type="GO" id="GO:0003964">
    <property type="term" value="F:RNA-directed DNA polymerase activity"/>
    <property type="evidence" value="ECO:0007669"/>
    <property type="project" value="UniProtKB-KW"/>
</dbReference>
<dbReference type="FunFam" id="1.10.340.70:FF:000001">
    <property type="entry name" value="Retrovirus-related Pol polyprotein from transposon gypsy-like Protein"/>
    <property type="match status" value="1"/>
</dbReference>
<dbReference type="GO" id="GO:0004523">
    <property type="term" value="F:RNA-DNA hybrid ribonuclease activity"/>
    <property type="evidence" value="ECO:0007669"/>
    <property type="project" value="UniProtKB-EC"/>
</dbReference>
<dbReference type="PANTHER" id="PTHR37984:SF5">
    <property type="entry name" value="PROTEIN NYNRIN-LIKE"/>
    <property type="match status" value="1"/>
</dbReference>
<dbReference type="InterPro" id="IPR041588">
    <property type="entry name" value="Integrase_H2C2"/>
</dbReference>
<dbReference type="Proteomes" id="UP001165120">
    <property type="component" value="Unassembled WGS sequence"/>
</dbReference>
<dbReference type="InterPro" id="IPR036397">
    <property type="entry name" value="RNaseH_sf"/>
</dbReference>
<dbReference type="GO" id="GO:0003723">
    <property type="term" value="F:RNA binding"/>
    <property type="evidence" value="ECO:0007669"/>
    <property type="project" value="UniProtKB-KW"/>
</dbReference>
<dbReference type="Gene3D" id="1.10.340.70">
    <property type="match status" value="1"/>
</dbReference>
<keyword evidence="9" id="KW-0378">Hydrolase</keyword>
<keyword evidence="5" id="KW-0808">Transferase</keyword>
<keyword evidence="8" id="KW-0255">Endonuclease</keyword>
<dbReference type="GO" id="GO:0015074">
    <property type="term" value="P:DNA integration"/>
    <property type="evidence" value="ECO:0007669"/>
    <property type="project" value="InterPro"/>
</dbReference>
<dbReference type="InterPro" id="IPR041373">
    <property type="entry name" value="RT_RNaseH"/>
</dbReference>
<evidence type="ECO:0000256" key="10">
    <source>
        <dbReference type="ARBA" id="ARBA00022884"/>
    </source>
</evidence>
<evidence type="ECO:0000313" key="16">
    <source>
        <dbReference type="EMBL" id="GME73576.1"/>
    </source>
</evidence>
<dbReference type="SUPFAM" id="SSF53098">
    <property type="entry name" value="Ribonuclease H-like"/>
    <property type="match status" value="1"/>
</dbReference>
<comment type="caution">
    <text evidence="16">The sequence shown here is derived from an EMBL/GenBank/DDBJ whole genome shotgun (WGS) entry which is preliminary data.</text>
</comment>
<dbReference type="CDD" id="cd09274">
    <property type="entry name" value="RNase_HI_RT_Ty3"/>
    <property type="match status" value="1"/>
</dbReference>
<dbReference type="Pfam" id="PF17917">
    <property type="entry name" value="RT_RNaseH"/>
    <property type="match status" value="1"/>
</dbReference>
<accession>A0A9W6WII4</accession>
<keyword evidence="4" id="KW-0963">Cytoplasm</keyword>
<dbReference type="InterPro" id="IPR012337">
    <property type="entry name" value="RNaseH-like_sf"/>
</dbReference>
<evidence type="ECO:0000256" key="2">
    <source>
        <dbReference type="ARBA" id="ARBA00004123"/>
    </source>
</evidence>
<comment type="catalytic activity">
    <reaction evidence="1">
        <text>Endonucleolytic cleavage to 5'-phosphomonoester.</text>
        <dbReference type="EC" id="3.1.26.4"/>
    </reaction>
</comment>
<name>A0A9W6WII4_CANBO</name>
<dbReference type="PROSITE" id="PS50994">
    <property type="entry name" value="INTEGRASE"/>
    <property type="match status" value="1"/>
</dbReference>
<dbReference type="GO" id="GO:0005737">
    <property type="term" value="C:cytoplasm"/>
    <property type="evidence" value="ECO:0007669"/>
    <property type="project" value="UniProtKB-SubCell"/>
</dbReference>
<evidence type="ECO:0000256" key="9">
    <source>
        <dbReference type="ARBA" id="ARBA00022801"/>
    </source>
</evidence>
<dbReference type="Gene3D" id="3.30.420.10">
    <property type="entry name" value="Ribonuclease H-like superfamily/Ribonuclease H"/>
    <property type="match status" value="1"/>
</dbReference>
<reference evidence="16" key="1">
    <citation type="submission" date="2023-04" db="EMBL/GenBank/DDBJ databases">
        <title>Candida boidinii NBRC 10035.</title>
        <authorList>
            <person name="Ichikawa N."/>
            <person name="Sato H."/>
            <person name="Tonouchi N."/>
        </authorList>
    </citation>
    <scope>NUCLEOTIDE SEQUENCE</scope>
    <source>
        <strain evidence="16">NBRC 10035</strain>
    </source>
</reference>
<keyword evidence="17" id="KW-1185">Reference proteome</keyword>
<evidence type="ECO:0000256" key="5">
    <source>
        <dbReference type="ARBA" id="ARBA00022679"/>
    </source>
</evidence>
<evidence type="ECO:0000256" key="7">
    <source>
        <dbReference type="ARBA" id="ARBA00022722"/>
    </source>
</evidence>
<dbReference type="GO" id="GO:0005634">
    <property type="term" value="C:nucleus"/>
    <property type="evidence" value="ECO:0007669"/>
    <property type="project" value="UniProtKB-SubCell"/>
</dbReference>
<evidence type="ECO:0000256" key="8">
    <source>
        <dbReference type="ARBA" id="ARBA00022759"/>
    </source>
</evidence>
<dbReference type="PANTHER" id="PTHR37984">
    <property type="entry name" value="PROTEIN CBG26694"/>
    <property type="match status" value="1"/>
</dbReference>
<comment type="subcellular location">
    <subcellularLocation>
        <location evidence="3">Cytoplasm</location>
    </subcellularLocation>
    <subcellularLocation>
        <location evidence="2">Nucleus</location>
    </subcellularLocation>
</comment>
<evidence type="ECO:0000256" key="13">
    <source>
        <dbReference type="ARBA" id="ARBA00025590"/>
    </source>
</evidence>
<dbReference type="AlphaFoldDB" id="A0A9W6WII4"/>
<keyword evidence="6" id="KW-0548">Nucleotidyltransferase</keyword>
<evidence type="ECO:0000256" key="11">
    <source>
        <dbReference type="ARBA" id="ARBA00022918"/>
    </source>
</evidence>
<dbReference type="InterPro" id="IPR043502">
    <property type="entry name" value="DNA/RNA_pol_sf"/>
</dbReference>
<keyword evidence="12" id="KW-0539">Nucleus</keyword>
<evidence type="ECO:0000256" key="12">
    <source>
        <dbReference type="ARBA" id="ARBA00023242"/>
    </source>
</evidence>
<evidence type="ECO:0000256" key="1">
    <source>
        <dbReference type="ARBA" id="ARBA00000077"/>
    </source>
</evidence>
<dbReference type="EMBL" id="BSXN01001558">
    <property type="protein sequence ID" value="GME73576.1"/>
    <property type="molecule type" value="Genomic_DNA"/>
</dbReference>
<proteinExistence type="predicted"/>
<dbReference type="InterPro" id="IPR001584">
    <property type="entry name" value="Integrase_cat-core"/>
</dbReference>
<feature type="domain" description="Integrase catalytic" evidence="15">
    <location>
        <begin position="273"/>
        <end position="381"/>
    </location>
</feature>
<dbReference type="InterPro" id="IPR050951">
    <property type="entry name" value="Retrovirus_Pol_polyprotein"/>
</dbReference>
<organism evidence="16 17">
    <name type="scientific">Candida boidinii</name>
    <name type="common">Yeast</name>
    <dbReference type="NCBI Taxonomy" id="5477"/>
    <lineage>
        <taxon>Eukaryota</taxon>
        <taxon>Fungi</taxon>
        <taxon>Dikarya</taxon>
        <taxon>Ascomycota</taxon>
        <taxon>Saccharomycotina</taxon>
        <taxon>Pichiomycetes</taxon>
        <taxon>Pichiales</taxon>
        <taxon>Pichiaceae</taxon>
        <taxon>Ogataea</taxon>
        <taxon>Ogataea/Candida clade</taxon>
    </lineage>
</organism>
<comment type="function">
    <text evidence="13">Reverse transcriptase/ribonuclease H (RT) is a multifunctional enzyme that catalyzes the conversion of the retro-elements RNA genome into dsDNA within the VLP. The enzyme displays a DNA polymerase activity that can copy either DNA or RNA templates, and a ribonuclease H (RNase H) activity that cleaves the RNA strand of RNA-DNA heteroduplexes during plus-strand synthesis and hydrolyzes RNA primers. The conversion leads to a linear dsDNA copy of the retrotransposon that includes long terminal repeats (LTRs) at both ends.</text>
</comment>
<evidence type="ECO:0000259" key="15">
    <source>
        <dbReference type="PROSITE" id="PS50994"/>
    </source>
</evidence>